<dbReference type="InterPro" id="IPR057495">
    <property type="entry name" value="AAA_lid_BCS1"/>
</dbReference>
<dbReference type="PROSITE" id="PS00674">
    <property type="entry name" value="AAA"/>
    <property type="match status" value="1"/>
</dbReference>
<feature type="non-terminal residue" evidence="6">
    <location>
        <position position="176"/>
    </location>
</feature>
<dbReference type="InterPro" id="IPR003959">
    <property type="entry name" value="ATPase_AAA_core"/>
</dbReference>
<evidence type="ECO:0008006" key="8">
    <source>
        <dbReference type="Google" id="ProtNLM"/>
    </source>
</evidence>
<accession>A0A9P9IJR8</accession>
<keyword evidence="7" id="KW-1185">Reference proteome</keyword>
<gene>
    <name evidence="6" type="ORF">EDB81DRAFT_664220</name>
</gene>
<evidence type="ECO:0000256" key="2">
    <source>
        <dbReference type="ARBA" id="ARBA00022840"/>
    </source>
</evidence>
<keyword evidence="1 3" id="KW-0547">Nucleotide-binding</keyword>
<dbReference type="Proteomes" id="UP000738349">
    <property type="component" value="Unassembled WGS sequence"/>
</dbReference>
<dbReference type="InterPro" id="IPR050747">
    <property type="entry name" value="Mitochondrial_chaperone_BCS1"/>
</dbReference>
<reference evidence="6" key="1">
    <citation type="journal article" date="2021" name="Nat. Commun.">
        <title>Genetic determinants of endophytism in the Arabidopsis root mycobiome.</title>
        <authorList>
            <person name="Mesny F."/>
            <person name="Miyauchi S."/>
            <person name="Thiergart T."/>
            <person name="Pickel B."/>
            <person name="Atanasova L."/>
            <person name="Karlsson M."/>
            <person name="Huettel B."/>
            <person name="Barry K.W."/>
            <person name="Haridas S."/>
            <person name="Chen C."/>
            <person name="Bauer D."/>
            <person name="Andreopoulos W."/>
            <person name="Pangilinan J."/>
            <person name="LaButti K."/>
            <person name="Riley R."/>
            <person name="Lipzen A."/>
            <person name="Clum A."/>
            <person name="Drula E."/>
            <person name="Henrissat B."/>
            <person name="Kohler A."/>
            <person name="Grigoriev I.V."/>
            <person name="Martin F.M."/>
            <person name="Hacquard S."/>
        </authorList>
    </citation>
    <scope>NUCLEOTIDE SEQUENCE</scope>
    <source>
        <strain evidence="6">MPI-CAGE-AT-0147</strain>
    </source>
</reference>
<sequence length="176" mass="19717">PPQCVVLLEDIDAAGAAHSRDAGGENPPERGKSAGYERLLNAIDGVASQEGRLLIMTTNHIEKLDGALIRPGRIDTQVKFQFVDRDLAAQIYHVFGQPDEVGPNRERRTEDQLMLERLADEFAVKVPQRKFSPAEILSFLIRYRDSPSCALENVEEWVARTLQEKRSKRACSSDES</sequence>
<keyword evidence="2 3" id="KW-0067">ATP-binding</keyword>
<evidence type="ECO:0000313" key="7">
    <source>
        <dbReference type="Proteomes" id="UP000738349"/>
    </source>
</evidence>
<dbReference type="PANTHER" id="PTHR23070">
    <property type="entry name" value="BCS1 AAA-TYPE ATPASE"/>
    <property type="match status" value="1"/>
</dbReference>
<proteinExistence type="inferred from homology"/>
<name>A0A9P9IJR8_9HYPO</name>
<evidence type="ECO:0000313" key="6">
    <source>
        <dbReference type="EMBL" id="KAH7124773.1"/>
    </source>
</evidence>
<dbReference type="Pfam" id="PF25426">
    <property type="entry name" value="AAA_lid_BCS1"/>
    <property type="match status" value="1"/>
</dbReference>
<dbReference type="GO" id="GO:0005524">
    <property type="term" value="F:ATP binding"/>
    <property type="evidence" value="ECO:0007669"/>
    <property type="project" value="UniProtKB-KW"/>
</dbReference>
<dbReference type="SUPFAM" id="SSF52540">
    <property type="entry name" value="P-loop containing nucleoside triphosphate hydrolases"/>
    <property type="match status" value="1"/>
</dbReference>
<dbReference type="OrthoDB" id="5106051at2759"/>
<dbReference type="InterPro" id="IPR003960">
    <property type="entry name" value="ATPase_AAA_CS"/>
</dbReference>
<evidence type="ECO:0000259" key="5">
    <source>
        <dbReference type="Pfam" id="PF25426"/>
    </source>
</evidence>
<evidence type="ECO:0000256" key="1">
    <source>
        <dbReference type="ARBA" id="ARBA00022741"/>
    </source>
</evidence>
<dbReference type="Gene3D" id="3.40.50.300">
    <property type="entry name" value="P-loop containing nucleotide triphosphate hydrolases"/>
    <property type="match status" value="1"/>
</dbReference>
<feature type="domain" description="ATPase AAA-type core" evidence="4">
    <location>
        <begin position="3"/>
        <end position="81"/>
    </location>
</feature>
<evidence type="ECO:0000259" key="4">
    <source>
        <dbReference type="Pfam" id="PF00004"/>
    </source>
</evidence>
<protein>
    <recommendedName>
        <fullName evidence="8">ATPase AAA-type core domain-containing protein</fullName>
    </recommendedName>
</protein>
<dbReference type="EMBL" id="JAGMUV010000021">
    <property type="protein sequence ID" value="KAH7124773.1"/>
    <property type="molecule type" value="Genomic_DNA"/>
</dbReference>
<feature type="domain" description="Mitochondrial chaperone BCS1-like ATPase lid" evidence="5">
    <location>
        <begin position="115"/>
        <end position="156"/>
    </location>
</feature>
<dbReference type="Pfam" id="PF00004">
    <property type="entry name" value="AAA"/>
    <property type="match status" value="1"/>
</dbReference>
<dbReference type="InterPro" id="IPR027417">
    <property type="entry name" value="P-loop_NTPase"/>
</dbReference>
<evidence type="ECO:0000256" key="3">
    <source>
        <dbReference type="RuleBase" id="RU003651"/>
    </source>
</evidence>
<comment type="similarity">
    <text evidence="3">Belongs to the AAA ATPase family.</text>
</comment>
<dbReference type="GO" id="GO:0016887">
    <property type="term" value="F:ATP hydrolysis activity"/>
    <property type="evidence" value="ECO:0007669"/>
    <property type="project" value="InterPro"/>
</dbReference>
<dbReference type="AlphaFoldDB" id="A0A9P9IJR8"/>
<comment type="caution">
    <text evidence="6">The sequence shown here is derived from an EMBL/GenBank/DDBJ whole genome shotgun (WGS) entry which is preliminary data.</text>
</comment>
<organism evidence="6 7">
    <name type="scientific">Dactylonectria macrodidyma</name>
    <dbReference type="NCBI Taxonomy" id="307937"/>
    <lineage>
        <taxon>Eukaryota</taxon>
        <taxon>Fungi</taxon>
        <taxon>Dikarya</taxon>
        <taxon>Ascomycota</taxon>
        <taxon>Pezizomycotina</taxon>
        <taxon>Sordariomycetes</taxon>
        <taxon>Hypocreomycetidae</taxon>
        <taxon>Hypocreales</taxon>
        <taxon>Nectriaceae</taxon>
        <taxon>Dactylonectria</taxon>
    </lineage>
</organism>